<feature type="domain" description="GAIN-B" evidence="9">
    <location>
        <begin position="200"/>
        <end position="352"/>
    </location>
</feature>
<evidence type="ECO:0000256" key="1">
    <source>
        <dbReference type="ARBA" id="ARBA00004141"/>
    </source>
</evidence>
<feature type="transmembrane region" description="Helical" evidence="7">
    <location>
        <begin position="586"/>
        <end position="608"/>
    </location>
</feature>
<dbReference type="InParanoid" id="A0A3Q1J5M5"/>
<evidence type="ECO:0000256" key="2">
    <source>
        <dbReference type="ARBA" id="ARBA00022692"/>
    </source>
</evidence>
<accession>A0A3Q1J5M5</accession>
<evidence type="ECO:0000256" key="7">
    <source>
        <dbReference type="SAM" id="Phobius"/>
    </source>
</evidence>
<dbReference type="STRING" id="64144.ENSATEP00000010591"/>
<dbReference type="PROSITE" id="PS50221">
    <property type="entry name" value="GAIN_B"/>
    <property type="match status" value="1"/>
</dbReference>
<evidence type="ECO:0008006" key="13">
    <source>
        <dbReference type="Google" id="ProtNLM"/>
    </source>
</evidence>
<evidence type="ECO:0000313" key="11">
    <source>
        <dbReference type="Ensembl" id="ENSATEP00000010591.3"/>
    </source>
</evidence>
<feature type="transmembrane region" description="Helical" evidence="7">
    <location>
        <begin position="466"/>
        <end position="492"/>
    </location>
</feature>
<feature type="chain" id="PRO_5043792283" description="Adhesion G protein-coupled receptor G1" evidence="8">
    <location>
        <begin position="25"/>
        <end position="646"/>
    </location>
</feature>
<evidence type="ECO:0000259" key="10">
    <source>
        <dbReference type="PROSITE" id="PS50261"/>
    </source>
</evidence>
<dbReference type="PANTHER" id="PTHR12011">
    <property type="entry name" value="ADHESION G-PROTEIN COUPLED RECEPTOR"/>
    <property type="match status" value="1"/>
</dbReference>
<evidence type="ECO:0000256" key="3">
    <source>
        <dbReference type="ARBA" id="ARBA00022989"/>
    </source>
</evidence>
<dbReference type="InterPro" id="IPR017981">
    <property type="entry name" value="GPCR_2-like_7TM"/>
</dbReference>
<dbReference type="Pfam" id="PF01825">
    <property type="entry name" value="GPS"/>
    <property type="match status" value="1"/>
</dbReference>
<evidence type="ECO:0000256" key="4">
    <source>
        <dbReference type="ARBA" id="ARBA00023136"/>
    </source>
</evidence>
<dbReference type="Proteomes" id="UP000265040">
    <property type="component" value="Chromosome 3"/>
</dbReference>
<dbReference type="GO" id="GO:0004930">
    <property type="term" value="F:G protein-coupled receptor activity"/>
    <property type="evidence" value="ECO:0007669"/>
    <property type="project" value="InterPro"/>
</dbReference>
<evidence type="ECO:0000313" key="12">
    <source>
        <dbReference type="Proteomes" id="UP000265040"/>
    </source>
</evidence>
<feature type="signal peptide" evidence="8">
    <location>
        <begin position="1"/>
        <end position="24"/>
    </location>
</feature>
<reference evidence="11" key="1">
    <citation type="submission" date="2021-04" db="EMBL/GenBank/DDBJ databases">
        <authorList>
            <consortium name="Wellcome Sanger Institute Data Sharing"/>
        </authorList>
    </citation>
    <scope>NUCLEOTIDE SEQUENCE [LARGE SCALE GENOMIC DNA]</scope>
</reference>
<gene>
    <name evidence="11" type="primary">ADGRG1</name>
</gene>
<dbReference type="PROSITE" id="PS50261">
    <property type="entry name" value="G_PROTEIN_RECEP_F2_4"/>
    <property type="match status" value="1"/>
</dbReference>
<evidence type="ECO:0000259" key="9">
    <source>
        <dbReference type="PROSITE" id="PS50221"/>
    </source>
</evidence>
<keyword evidence="5" id="KW-1015">Disulfide bond</keyword>
<reference evidence="11" key="3">
    <citation type="submission" date="2025-09" db="UniProtKB">
        <authorList>
            <consortium name="Ensembl"/>
        </authorList>
    </citation>
    <scope>IDENTIFICATION</scope>
</reference>
<feature type="domain" description="G-protein coupled receptors family 2 profile 2" evidence="10">
    <location>
        <begin position="359"/>
        <end position="610"/>
    </location>
</feature>
<dbReference type="GeneTree" id="ENSGT00940000154285"/>
<organism evidence="11 12">
    <name type="scientific">Anabas testudineus</name>
    <name type="common">Climbing perch</name>
    <name type="synonym">Anthias testudineus</name>
    <dbReference type="NCBI Taxonomy" id="64144"/>
    <lineage>
        <taxon>Eukaryota</taxon>
        <taxon>Metazoa</taxon>
        <taxon>Chordata</taxon>
        <taxon>Craniata</taxon>
        <taxon>Vertebrata</taxon>
        <taxon>Euteleostomi</taxon>
        <taxon>Actinopterygii</taxon>
        <taxon>Neopterygii</taxon>
        <taxon>Teleostei</taxon>
        <taxon>Neoteleostei</taxon>
        <taxon>Acanthomorphata</taxon>
        <taxon>Anabantaria</taxon>
        <taxon>Anabantiformes</taxon>
        <taxon>Anabantoidei</taxon>
        <taxon>Anabantidae</taxon>
        <taxon>Anabas</taxon>
    </lineage>
</organism>
<dbReference type="InterPro" id="IPR000832">
    <property type="entry name" value="GPCR_2_secretin-like"/>
</dbReference>
<evidence type="ECO:0000256" key="6">
    <source>
        <dbReference type="SAM" id="MobiDB-lite"/>
    </source>
</evidence>
<dbReference type="AlphaFoldDB" id="A0A3Q1J5M5"/>
<dbReference type="InterPro" id="IPR046338">
    <property type="entry name" value="GAIN_dom_sf"/>
</dbReference>
<dbReference type="SMART" id="SM00303">
    <property type="entry name" value="GPS"/>
    <property type="match status" value="1"/>
</dbReference>
<name>A0A3Q1J5M5_ANATE</name>
<dbReference type="GO" id="GO:0005886">
    <property type="term" value="C:plasma membrane"/>
    <property type="evidence" value="ECO:0007669"/>
    <property type="project" value="TreeGrafter"/>
</dbReference>
<proteinExistence type="predicted"/>
<dbReference type="InterPro" id="IPR057244">
    <property type="entry name" value="GAIN_B"/>
</dbReference>
<keyword evidence="12" id="KW-1185">Reference proteome</keyword>
<keyword evidence="2 7" id="KW-0812">Transmembrane</keyword>
<dbReference type="Gene3D" id="1.20.1070.10">
    <property type="entry name" value="Rhodopsin 7-helix transmembrane proteins"/>
    <property type="match status" value="1"/>
</dbReference>
<dbReference type="Ensembl" id="ENSATET00000010775.3">
    <property type="protein sequence ID" value="ENSATEP00000010591.3"/>
    <property type="gene ID" value="ENSATEG00000007461.3"/>
</dbReference>
<dbReference type="GO" id="GO:0007166">
    <property type="term" value="P:cell surface receptor signaling pathway"/>
    <property type="evidence" value="ECO:0007669"/>
    <property type="project" value="InterPro"/>
</dbReference>
<keyword evidence="3 7" id="KW-1133">Transmembrane helix</keyword>
<protein>
    <recommendedName>
        <fullName evidence="13">Adhesion G protein-coupled receptor G1</fullName>
    </recommendedName>
</protein>
<evidence type="ECO:0000256" key="8">
    <source>
        <dbReference type="SAM" id="SignalP"/>
    </source>
</evidence>
<evidence type="ECO:0000256" key="5">
    <source>
        <dbReference type="ARBA" id="ARBA00023157"/>
    </source>
</evidence>
<dbReference type="PRINTS" id="PR00249">
    <property type="entry name" value="GPCRSECRETIN"/>
</dbReference>
<dbReference type="InterPro" id="IPR000203">
    <property type="entry name" value="GPS"/>
</dbReference>
<feature type="compositionally biased region" description="Low complexity" evidence="6">
    <location>
        <begin position="619"/>
        <end position="635"/>
    </location>
</feature>
<dbReference type="PANTHER" id="PTHR12011:SF435">
    <property type="entry name" value="ADHESION G PROTEIN-COUPLED RECEPTOR G1-RELATED"/>
    <property type="match status" value="1"/>
</dbReference>
<feature type="region of interest" description="Disordered" evidence="6">
    <location>
        <begin position="619"/>
        <end position="646"/>
    </location>
</feature>
<comment type="subcellular location">
    <subcellularLocation>
        <location evidence="1">Membrane</location>
        <topology evidence="1">Multi-pass membrane protein</topology>
    </subcellularLocation>
</comment>
<reference evidence="11" key="2">
    <citation type="submission" date="2025-08" db="UniProtKB">
        <authorList>
            <consortium name="Ensembl"/>
        </authorList>
    </citation>
    <scope>IDENTIFICATION</scope>
</reference>
<feature type="transmembrane region" description="Helical" evidence="7">
    <location>
        <begin position="521"/>
        <end position="543"/>
    </location>
</feature>
<dbReference type="GO" id="GO:0007189">
    <property type="term" value="P:adenylate cyclase-activating G protein-coupled receptor signaling pathway"/>
    <property type="evidence" value="ECO:0007669"/>
    <property type="project" value="TreeGrafter"/>
</dbReference>
<feature type="transmembrane region" description="Helical" evidence="7">
    <location>
        <begin position="394"/>
        <end position="418"/>
    </location>
</feature>
<keyword evidence="8" id="KW-0732">Signal</keyword>
<dbReference type="FunFam" id="1.20.1070.10:FF:000493">
    <property type="entry name" value="Adhesion G protein-coupled receptor G1"/>
    <property type="match status" value="1"/>
</dbReference>
<dbReference type="Pfam" id="PF00002">
    <property type="entry name" value="7tm_2"/>
    <property type="match status" value="1"/>
</dbReference>
<keyword evidence="4 7" id="KW-0472">Membrane</keyword>
<feature type="transmembrane region" description="Helical" evidence="7">
    <location>
        <begin position="555"/>
        <end position="574"/>
    </location>
</feature>
<feature type="transmembrane region" description="Helical" evidence="7">
    <location>
        <begin position="356"/>
        <end position="382"/>
    </location>
</feature>
<sequence length="646" mass="72939">MNPQLVDHLRVVFTMSFLLGIAAASENDLDLKFCGTWVHGKGALSLDINLSTGCKGLLISANETYLSIDGQITSQCSRSEVISLKNHQEQQTEFCLYWDPLVDQMKLQVGGNNFTLCWPVRLQGSCCTDLSHGQNEPMASYGIRDGTVYTDLISKNTHKAYNFGGQPIQCTILCEQALNRSYTSTSQDTVRKEHICARKSEVEMKADFTGYNVISPFTEGNSVKATAIVHLPPALKQAAKKTNKVVCTFFNSNYLFEEDHNEVKVLNNVVEITVENEVIANLPEPIRITFHHDTIYKTHSRKCVSWDTRKDPLQVNWAMDGCETKQSGEKQTECLCNHLTYFTVLVQLEPRPVRHLLALTAITSLGCAVSVISCVALIIYLFRKRRFKEKFTRIHLGLAVSLFLLHLLFFLTGVLANVGGERVCTWVGAALHYALLSSFTWMGLQVFHTFWSVYKIFIQMFSPQHYIWILVGFGFPIIPVMILGCIGGIYGIREVVPSNDVNNPYLMCWMRTEREALLAHYFINLPILIFLVLSGIVMLFVVYREIKPRDEWKNNRVAFLSIWGLSCLFGTTWGLTFLDFGPLSDFVLFVSCFLNSFQGFFLMLRFWILDCMRKQAGGSYSGSTSSSSSSSTGSTKQRMLQAQEKS</sequence>
<dbReference type="Gene3D" id="2.60.220.50">
    <property type="match status" value="1"/>
</dbReference>
<feature type="transmembrane region" description="Helical" evidence="7">
    <location>
        <begin position="430"/>
        <end position="454"/>
    </location>
</feature>